<organism evidence="8 9">
    <name type="scientific">Massilia glaciei</name>
    <dbReference type="NCBI Taxonomy" id="1524097"/>
    <lineage>
        <taxon>Bacteria</taxon>
        <taxon>Pseudomonadati</taxon>
        <taxon>Pseudomonadota</taxon>
        <taxon>Betaproteobacteria</taxon>
        <taxon>Burkholderiales</taxon>
        <taxon>Oxalobacteraceae</taxon>
        <taxon>Telluria group</taxon>
        <taxon>Massilia</taxon>
    </lineage>
</organism>
<keyword evidence="4" id="KW-0238">DNA-binding</keyword>
<dbReference type="InterPro" id="IPR013249">
    <property type="entry name" value="RNA_pol_sigma70_r4_t2"/>
</dbReference>
<name>A0A2U2HMT0_9BURK</name>
<dbReference type="InterPro" id="IPR014284">
    <property type="entry name" value="RNA_pol_sigma-70_dom"/>
</dbReference>
<sequence>MLRYGEGDLLAFKELYARHSGGLYRFVAWRSPRAEWVDEIVQDSWGNLHQARARYRPDAKFRTFLYQIARNRLLDVLRQHQLVLATDMGVDVAGQDVFDAYADAAQDVPTPEARLEGKQQIAGLHAALASLPSEQKEALILQQFDGMSLDEISLVVGAPAETVKSRLRYAMHKMRQCLSPAQLAQGGRP</sequence>
<keyword evidence="3" id="KW-0731">Sigma factor</keyword>
<dbReference type="InterPro" id="IPR007627">
    <property type="entry name" value="RNA_pol_sigma70_r2"/>
</dbReference>
<evidence type="ECO:0000256" key="2">
    <source>
        <dbReference type="ARBA" id="ARBA00023015"/>
    </source>
</evidence>
<dbReference type="Gene3D" id="1.10.10.10">
    <property type="entry name" value="Winged helix-like DNA-binding domain superfamily/Winged helix DNA-binding domain"/>
    <property type="match status" value="1"/>
</dbReference>
<evidence type="ECO:0000313" key="8">
    <source>
        <dbReference type="EMBL" id="PWF48736.1"/>
    </source>
</evidence>
<dbReference type="GO" id="GO:0016987">
    <property type="term" value="F:sigma factor activity"/>
    <property type="evidence" value="ECO:0007669"/>
    <property type="project" value="UniProtKB-KW"/>
</dbReference>
<evidence type="ECO:0000256" key="1">
    <source>
        <dbReference type="ARBA" id="ARBA00010641"/>
    </source>
</evidence>
<comment type="caution">
    <text evidence="8">The sequence shown here is derived from an EMBL/GenBank/DDBJ whole genome shotgun (WGS) entry which is preliminary data.</text>
</comment>
<accession>A0A2U2HMT0</accession>
<dbReference type="InterPro" id="IPR036388">
    <property type="entry name" value="WH-like_DNA-bd_sf"/>
</dbReference>
<dbReference type="GO" id="GO:0006352">
    <property type="term" value="P:DNA-templated transcription initiation"/>
    <property type="evidence" value="ECO:0007669"/>
    <property type="project" value="InterPro"/>
</dbReference>
<dbReference type="Gene3D" id="1.10.1740.10">
    <property type="match status" value="1"/>
</dbReference>
<evidence type="ECO:0000313" key="9">
    <source>
        <dbReference type="Proteomes" id="UP000241421"/>
    </source>
</evidence>
<gene>
    <name evidence="8" type="ORF">C7C56_010475</name>
</gene>
<evidence type="ECO:0000259" key="6">
    <source>
        <dbReference type="Pfam" id="PF04542"/>
    </source>
</evidence>
<dbReference type="GO" id="GO:0003677">
    <property type="term" value="F:DNA binding"/>
    <property type="evidence" value="ECO:0007669"/>
    <property type="project" value="UniProtKB-KW"/>
</dbReference>
<comment type="similarity">
    <text evidence="1">Belongs to the sigma-70 factor family. ECF subfamily.</text>
</comment>
<dbReference type="AlphaFoldDB" id="A0A2U2HMT0"/>
<keyword evidence="5" id="KW-0804">Transcription</keyword>
<dbReference type="OrthoDB" id="9784272at2"/>
<dbReference type="SUPFAM" id="SSF88659">
    <property type="entry name" value="Sigma3 and sigma4 domains of RNA polymerase sigma factors"/>
    <property type="match status" value="1"/>
</dbReference>
<dbReference type="Pfam" id="PF08281">
    <property type="entry name" value="Sigma70_r4_2"/>
    <property type="match status" value="1"/>
</dbReference>
<keyword evidence="2" id="KW-0805">Transcription regulation</keyword>
<proteinExistence type="inferred from homology"/>
<dbReference type="SUPFAM" id="SSF88946">
    <property type="entry name" value="Sigma2 domain of RNA polymerase sigma factors"/>
    <property type="match status" value="1"/>
</dbReference>
<dbReference type="PANTHER" id="PTHR43133">
    <property type="entry name" value="RNA POLYMERASE ECF-TYPE SIGMA FACTO"/>
    <property type="match status" value="1"/>
</dbReference>
<dbReference type="EMBL" id="PXWF02000155">
    <property type="protein sequence ID" value="PWF48736.1"/>
    <property type="molecule type" value="Genomic_DNA"/>
</dbReference>
<dbReference type="Pfam" id="PF04542">
    <property type="entry name" value="Sigma70_r2"/>
    <property type="match status" value="1"/>
</dbReference>
<evidence type="ECO:0000256" key="5">
    <source>
        <dbReference type="ARBA" id="ARBA00023163"/>
    </source>
</evidence>
<dbReference type="InterPro" id="IPR013325">
    <property type="entry name" value="RNA_pol_sigma_r2"/>
</dbReference>
<dbReference type="NCBIfam" id="TIGR02937">
    <property type="entry name" value="sigma70-ECF"/>
    <property type="match status" value="1"/>
</dbReference>
<reference evidence="8 9" key="1">
    <citation type="submission" date="2018-04" db="EMBL/GenBank/DDBJ databases">
        <title>Massilia violaceinigra sp. nov., a novel purple-pigmented bacterium isolated from Tianshan glacier, Xinjiang, China.</title>
        <authorList>
            <person name="Wang H."/>
        </authorList>
    </citation>
    <scope>NUCLEOTIDE SEQUENCE [LARGE SCALE GENOMIC DNA]</scope>
    <source>
        <strain evidence="8 9">B448-2</strain>
    </source>
</reference>
<dbReference type="CDD" id="cd06171">
    <property type="entry name" value="Sigma70_r4"/>
    <property type="match status" value="1"/>
</dbReference>
<protein>
    <submittedName>
        <fullName evidence="8">RNA polymerase subunit sigma-24</fullName>
    </submittedName>
</protein>
<feature type="domain" description="RNA polymerase sigma factor 70 region 4 type 2" evidence="7">
    <location>
        <begin position="124"/>
        <end position="172"/>
    </location>
</feature>
<dbReference type="PANTHER" id="PTHR43133:SF8">
    <property type="entry name" value="RNA POLYMERASE SIGMA FACTOR HI_1459-RELATED"/>
    <property type="match status" value="1"/>
</dbReference>
<feature type="domain" description="RNA polymerase sigma-70 region 2" evidence="6">
    <location>
        <begin position="15"/>
        <end position="81"/>
    </location>
</feature>
<dbReference type="InterPro" id="IPR039425">
    <property type="entry name" value="RNA_pol_sigma-70-like"/>
</dbReference>
<evidence type="ECO:0000256" key="4">
    <source>
        <dbReference type="ARBA" id="ARBA00023125"/>
    </source>
</evidence>
<keyword evidence="9" id="KW-1185">Reference proteome</keyword>
<evidence type="ECO:0000259" key="7">
    <source>
        <dbReference type="Pfam" id="PF08281"/>
    </source>
</evidence>
<dbReference type="InterPro" id="IPR013324">
    <property type="entry name" value="RNA_pol_sigma_r3/r4-like"/>
</dbReference>
<dbReference type="Proteomes" id="UP000241421">
    <property type="component" value="Unassembled WGS sequence"/>
</dbReference>
<evidence type="ECO:0000256" key="3">
    <source>
        <dbReference type="ARBA" id="ARBA00023082"/>
    </source>
</evidence>